<dbReference type="InParanoid" id="A0A803T145"/>
<dbReference type="AlphaFoldDB" id="A0A803T145"/>
<dbReference type="Proteomes" id="UP000001646">
    <property type="component" value="Chromosome 4"/>
</dbReference>
<evidence type="ECO:0000313" key="4">
    <source>
        <dbReference type="Proteomes" id="UP000001646"/>
    </source>
</evidence>
<evidence type="ECO:0000256" key="2">
    <source>
        <dbReference type="SAM" id="SignalP"/>
    </source>
</evidence>
<keyword evidence="1" id="KW-0472">Membrane</keyword>
<reference evidence="3 4" key="1">
    <citation type="submission" date="2009-12" db="EMBL/GenBank/DDBJ databases">
        <title>The Genome Sequence of Anolis carolinensis (Green Anole Lizard).</title>
        <authorList>
            <consortium name="The Genome Sequencing Platform"/>
            <person name="Di Palma F."/>
            <person name="Alfoldi J."/>
            <person name="Heiman D."/>
            <person name="Young S."/>
            <person name="Grabherr M."/>
            <person name="Johnson J."/>
            <person name="Lander E.S."/>
            <person name="Lindblad-Toh K."/>
        </authorList>
    </citation>
    <scope>NUCLEOTIDE SEQUENCE [LARGE SCALE GENOMIC DNA]</scope>
    <source>
        <strain evidence="3 4">JBL SC #1</strain>
    </source>
</reference>
<keyword evidence="4" id="KW-1185">Reference proteome</keyword>
<reference evidence="3" key="2">
    <citation type="submission" date="2025-08" db="UniProtKB">
        <authorList>
            <consortium name="Ensembl"/>
        </authorList>
    </citation>
    <scope>IDENTIFICATION</scope>
</reference>
<evidence type="ECO:0008006" key="5">
    <source>
        <dbReference type="Google" id="ProtNLM"/>
    </source>
</evidence>
<feature type="transmembrane region" description="Helical" evidence="1">
    <location>
        <begin position="121"/>
        <end position="143"/>
    </location>
</feature>
<evidence type="ECO:0000256" key="1">
    <source>
        <dbReference type="SAM" id="Phobius"/>
    </source>
</evidence>
<feature type="chain" id="PRO_5032506918" description="Secreted protein" evidence="2">
    <location>
        <begin position="22"/>
        <end position="151"/>
    </location>
</feature>
<reference evidence="3" key="3">
    <citation type="submission" date="2025-09" db="UniProtKB">
        <authorList>
            <consortium name="Ensembl"/>
        </authorList>
    </citation>
    <scope>IDENTIFICATION</scope>
</reference>
<protein>
    <recommendedName>
        <fullName evidence="5">Secreted protein</fullName>
    </recommendedName>
</protein>
<feature type="signal peptide" evidence="2">
    <location>
        <begin position="1"/>
        <end position="21"/>
    </location>
</feature>
<proteinExistence type="predicted"/>
<keyword evidence="1" id="KW-1133">Transmembrane helix</keyword>
<sequence>MTCLQVYTAVLLACAHNGVSARCVSAGTSFSWKPQMSAIAKGASNSAQALCVPVGLAMQAGMGASSVCPGGAKGLLLTKLPLFFCRRPQKQQWQQTKMARRRTRAGRPRSTPRQIVMKQGFLNLFTLVIPFYLRNLFVTPFLLRKGMLVGI</sequence>
<organism evidence="3 4">
    <name type="scientific">Anolis carolinensis</name>
    <name type="common">Green anole</name>
    <name type="synonym">American chameleon</name>
    <dbReference type="NCBI Taxonomy" id="28377"/>
    <lineage>
        <taxon>Eukaryota</taxon>
        <taxon>Metazoa</taxon>
        <taxon>Chordata</taxon>
        <taxon>Craniata</taxon>
        <taxon>Vertebrata</taxon>
        <taxon>Euteleostomi</taxon>
        <taxon>Lepidosauria</taxon>
        <taxon>Squamata</taxon>
        <taxon>Bifurcata</taxon>
        <taxon>Unidentata</taxon>
        <taxon>Episquamata</taxon>
        <taxon>Toxicofera</taxon>
        <taxon>Iguania</taxon>
        <taxon>Dactyloidae</taxon>
        <taxon>Anolis</taxon>
    </lineage>
</organism>
<accession>A0A803T145</accession>
<keyword evidence="2" id="KW-0732">Signal</keyword>
<evidence type="ECO:0000313" key="3">
    <source>
        <dbReference type="Ensembl" id="ENSACAP00000028935.1"/>
    </source>
</evidence>
<dbReference type="Ensembl" id="ENSACAT00000040834.1">
    <property type="protein sequence ID" value="ENSACAP00000028935.1"/>
    <property type="gene ID" value="ENSACAG00000044109.1"/>
</dbReference>
<name>A0A803T145_ANOCA</name>
<keyword evidence="1" id="KW-0812">Transmembrane</keyword>